<dbReference type="InterPro" id="IPR011852">
    <property type="entry name" value="TRAP_TAXI"/>
</dbReference>
<dbReference type="SUPFAM" id="SSF53850">
    <property type="entry name" value="Periplasmic binding protein-like II"/>
    <property type="match status" value="1"/>
</dbReference>
<dbReference type="NCBIfam" id="TIGR02122">
    <property type="entry name" value="TRAP_TAXI"/>
    <property type="match status" value="1"/>
</dbReference>
<dbReference type="AlphaFoldDB" id="A0A932I2P1"/>
<protein>
    <submittedName>
        <fullName evidence="1">TAXI family TRAP transporter solute-binding subunit</fullName>
    </submittedName>
</protein>
<dbReference type="PANTHER" id="PTHR42941">
    <property type="entry name" value="SLL1037 PROTEIN"/>
    <property type="match status" value="1"/>
</dbReference>
<reference evidence="1" key="1">
    <citation type="submission" date="2020-07" db="EMBL/GenBank/DDBJ databases">
        <title>Huge and variable diversity of episymbiotic CPR bacteria and DPANN archaea in groundwater ecosystems.</title>
        <authorList>
            <person name="He C.Y."/>
            <person name="Keren R."/>
            <person name="Whittaker M."/>
            <person name="Farag I.F."/>
            <person name="Doudna J."/>
            <person name="Cate J.H.D."/>
            <person name="Banfield J.F."/>
        </authorList>
    </citation>
    <scope>NUCLEOTIDE SEQUENCE</scope>
    <source>
        <strain evidence="1">NC_groundwater_763_Ag_S-0.2um_68_21</strain>
    </source>
</reference>
<dbReference type="Proteomes" id="UP000782312">
    <property type="component" value="Unassembled WGS sequence"/>
</dbReference>
<dbReference type="EMBL" id="JACPUR010000035">
    <property type="protein sequence ID" value="MBI3128672.1"/>
    <property type="molecule type" value="Genomic_DNA"/>
</dbReference>
<gene>
    <name evidence="1" type="ORF">HYZ11_13795</name>
</gene>
<evidence type="ECO:0000313" key="1">
    <source>
        <dbReference type="EMBL" id="MBI3128672.1"/>
    </source>
</evidence>
<accession>A0A932I2P1</accession>
<name>A0A932I2P1_UNCTE</name>
<organism evidence="1 2">
    <name type="scientific">Tectimicrobiota bacterium</name>
    <dbReference type="NCBI Taxonomy" id="2528274"/>
    <lineage>
        <taxon>Bacteria</taxon>
        <taxon>Pseudomonadati</taxon>
        <taxon>Nitrospinota/Tectimicrobiota group</taxon>
        <taxon>Candidatus Tectimicrobiota</taxon>
    </lineage>
</organism>
<dbReference type="Pfam" id="PF16868">
    <property type="entry name" value="NMT1_3"/>
    <property type="match status" value="1"/>
</dbReference>
<comment type="caution">
    <text evidence="1">The sequence shown here is derived from an EMBL/GenBank/DDBJ whole genome shotgun (WGS) entry which is preliminary data.</text>
</comment>
<sequence>MRRTWWDKGLWTAILAAALLGWALPQPAAEGAVKRITLLGGQVGGAWNPWASAMSVDFSKNIPGLNVSSEAGTGSPENVRRVHRGEVETGFGFSSDIHEAWRGGGIFKAPHTNLRAVSKLFGVVTHLIVLANSDIQKLEDIAGKTIAVGGPNSGSALTFERLARQAGLWGKFKPVFLGGGKAASAIGDGQVAAFNWTPGMGDRLITQIAVTNPSRLIELHSAAEKSGFYQKYPYYSPRTIPAGTYKGIDKPVATFQQTTVWTANKDLPADIVYRMVKRMYSPEAKAFLSNAVGRVFGEMAPDTAFSGVTIPLHPGAERFWKEKGVAIPKEIAAR</sequence>
<dbReference type="CDD" id="cd13520">
    <property type="entry name" value="PBP2_TAXI_TRAP"/>
    <property type="match status" value="1"/>
</dbReference>
<proteinExistence type="predicted"/>
<dbReference type="Gene3D" id="3.40.190.10">
    <property type="entry name" value="Periplasmic binding protein-like II"/>
    <property type="match status" value="2"/>
</dbReference>
<evidence type="ECO:0000313" key="2">
    <source>
        <dbReference type="Proteomes" id="UP000782312"/>
    </source>
</evidence>
<dbReference type="PANTHER" id="PTHR42941:SF1">
    <property type="entry name" value="SLL1037 PROTEIN"/>
    <property type="match status" value="1"/>
</dbReference>